<dbReference type="SUPFAM" id="SSF58038">
    <property type="entry name" value="SNARE fusion complex"/>
    <property type="match status" value="1"/>
</dbReference>
<dbReference type="InterPro" id="IPR000727">
    <property type="entry name" value="T_SNARE_dom"/>
</dbReference>
<proteinExistence type="predicted"/>
<evidence type="ECO:0000313" key="6">
    <source>
        <dbReference type="Proteomes" id="UP001485043"/>
    </source>
</evidence>
<keyword evidence="1" id="KW-0813">Transport</keyword>
<dbReference type="EMBL" id="JALJOV010000009">
    <property type="protein sequence ID" value="KAK9868877.1"/>
    <property type="molecule type" value="Genomic_DNA"/>
</dbReference>
<dbReference type="CDD" id="cd15841">
    <property type="entry name" value="SNARE_Qc"/>
    <property type="match status" value="1"/>
</dbReference>
<evidence type="ECO:0000256" key="3">
    <source>
        <dbReference type="SAM" id="MobiDB-lite"/>
    </source>
</evidence>
<organism evidence="5 6">
    <name type="scientific">Apatococcus fuscideae</name>
    <dbReference type="NCBI Taxonomy" id="2026836"/>
    <lineage>
        <taxon>Eukaryota</taxon>
        <taxon>Viridiplantae</taxon>
        <taxon>Chlorophyta</taxon>
        <taxon>core chlorophytes</taxon>
        <taxon>Trebouxiophyceae</taxon>
        <taxon>Chlorellales</taxon>
        <taxon>Chlorellaceae</taxon>
        <taxon>Apatococcus</taxon>
    </lineage>
</organism>
<feature type="domain" description="T-SNARE coiled-coil homology" evidence="4">
    <location>
        <begin position="144"/>
        <end position="190"/>
    </location>
</feature>
<dbReference type="AlphaFoldDB" id="A0AAW1TL94"/>
<keyword evidence="1" id="KW-0653">Protein transport</keyword>
<evidence type="ECO:0000313" key="5">
    <source>
        <dbReference type="EMBL" id="KAK9868877.1"/>
    </source>
</evidence>
<dbReference type="GO" id="GO:0015031">
    <property type="term" value="P:protein transport"/>
    <property type="evidence" value="ECO:0007669"/>
    <property type="project" value="UniProtKB-KW"/>
</dbReference>
<dbReference type="PROSITE" id="PS50192">
    <property type="entry name" value="T_SNARE"/>
    <property type="match status" value="1"/>
</dbReference>
<evidence type="ECO:0000259" key="4">
    <source>
        <dbReference type="PROSITE" id="PS50192"/>
    </source>
</evidence>
<reference evidence="5 6" key="1">
    <citation type="journal article" date="2024" name="Nat. Commun.">
        <title>Phylogenomics reveals the evolutionary origins of lichenization in chlorophyte algae.</title>
        <authorList>
            <person name="Puginier C."/>
            <person name="Libourel C."/>
            <person name="Otte J."/>
            <person name="Skaloud P."/>
            <person name="Haon M."/>
            <person name="Grisel S."/>
            <person name="Petersen M."/>
            <person name="Berrin J.G."/>
            <person name="Delaux P.M."/>
            <person name="Dal Grande F."/>
            <person name="Keller J."/>
        </authorList>
    </citation>
    <scope>NUCLEOTIDE SEQUENCE [LARGE SCALE GENOMIC DNA]</scope>
    <source>
        <strain evidence="5 6">SAG 2523</strain>
    </source>
</reference>
<keyword evidence="6" id="KW-1185">Reference proteome</keyword>
<keyword evidence="2" id="KW-0175">Coiled coil</keyword>
<evidence type="ECO:0000256" key="2">
    <source>
        <dbReference type="SAM" id="Coils"/>
    </source>
</evidence>
<feature type="region of interest" description="Disordered" evidence="3">
    <location>
        <begin position="56"/>
        <end position="132"/>
    </location>
</feature>
<sequence length="204" mass="22925">MPSGLRADTDTWLRDYEQAKQAANDVLAMIQDRNTKHPNGGPEASRVTATARRKLGTLGTSLENLRESLETTSSADVTENEKNRRRDMITALKGRREQMLQSLRRDHSKSSRADLLDSDGSSSRARETEQTADLDNRGLLQMQNRIIQSQDNELEELERTVASTRHISLAINEELDLHARLLDDLDEDVEVHGPKTVIEIPLGT</sequence>
<feature type="compositionally biased region" description="Basic and acidic residues" evidence="3">
    <location>
        <begin position="79"/>
        <end position="115"/>
    </location>
</feature>
<dbReference type="Gene3D" id="1.20.5.110">
    <property type="match status" value="1"/>
</dbReference>
<protein>
    <recommendedName>
        <fullName evidence="4">t-SNARE coiled-coil homology domain-containing protein</fullName>
    </recommendedName>
</protein>
<comment type="caution">
    <text evidence="5">The sequence shown here is derived from an EMBL/GenBank/DDBJ whole genome shotgun (WGS) entry which is preliminary data.</text>
</comment>
<feature type="coiled-coil region" evidence="2">
    <location>
        <begin position="140"/>
        <end position="167"/>
    </location>
</feature>
<evidence type="ECO:0000256" key="1">
    <source>
        <dbReference type="ARBA" id="ARBA00022927"/>
    </source>
</evidence>
<name>A0AAW1TL94_9CHLO</name>
<gene>
    <name evidence="5" type="ORF">WJX84_007675</name>
</gene>
<accession>A0AAW1TL94</accession>
<dbReference type="Proteomes" id="UP001485043">
    <property type="component" value="Unassembled WGS sequence"/>
</dbReference>